<keyword evidence="2" id="KW-0663">Pyridoxal phosphate</keyword>
<keyword evidence="2" id="KW-0808">Transferase</keyword>
<evidence type="ECO:0000313" key="4">
    <source>
        <dbReference type="Proteomes" id="UP000714275"/>
    </source>
</evidence>
<reference evidence="3" key="1">
    <citation type="journal article" date="2020" name="New Phytol.">
        <title>Comparative genomics reveals dynamic genome evolution in host specialist ectomycorrhizal fungi.</title>
        <authorList>
            <person name="Lofgren L.A."/>
            <person name="Nguyen N.H."/>
            <person name="Vilgalys R."/>
            <person name="Ruytinx J."/>
            <person name="Liao H.L."/>
            <person name="Branco S."/>
            <person name="Kuo A."/>
            <person name="LaButti K."/>
            <person name="Lipzen A."/>
            <person name="Andreopoulos W."/>
            <person name="Pangilinan J."/>
            <person name="Riley R."/>
            <person name="Hundley H."/>
            <person name="Na H."/>
            <person name="Barry K."/>
            <person name="Grigoriev I.V."/>
            <person name="Stajich J.E."/>
            <person name="Kennedy P.G."/>
        </authorList>
    </citation>
    <scope>NUCLEOTIDE SEQUENCE</scope>
    <source>
        <strain evidence="3">DOB743</strain>
    </source>
</reference>
<keyword evidence="4" id="KW-1185">Reference proteome</keyword>
<evidence type="ECO:0000256" key="2">
    <source>
        <dbReference type="RuleBase" id="RU000587"/>
    </source>
</evidence>
<dbReference type="GO" id="GO:0008184">
    <property type="term" value="F:glycogen phosphorylase activity"/>
    <property type="evidence" value="ECO:0007669"/>
    <property type="project" value="InterPro"/>
</dbReference>
<keyword evidence="2" id="KW-0119">Carbohydrate metabolism</keyword>
<dbReference type="InterPro" id="IPR000811">
    <property type="entry name" value="Glyco_trans_35"/>
</dbReference>
<dbReference type="OrthoDB" id="9215500at2759"/>
<dbReference type="AlphaFoldDB" id="A0A9P6ZH14"/>
<comment type="caution">
    <text evidence="3">The sequence shown here is derived from an EMBL/GenBank/DDBJ whole genome shotgun (WGS) entry which is preliminary data.</text>
</comment>
<sequence>MACTPYTTSLAQAHADYLWYPAERKFPGDKERFSRMSLIEGSRKVNCVAELHSELVQTTILKDFVDFYGVSKFGNVTNGITPRQWLDQCNSGLNRLIAMTLNADKSVWLKDLTKLEALLEDEDFREDWAAVKQANKEKLAHHMQVTLGLNVNTKAVFNVQIKRLHEYKRQTLNILGVIHVSIIYSIIVDLCAQPVKRYLTLKSMTPEERKTVTPWNVFFAGKAAPGYYITKLELALKIYCPLTSSLPLSRTPSTIHISLPSVLSYRLPLILYPTQSPMHRAIRRLFRRTITPTSTARQYIRLEEAQKTLRRWKSASYDVDRMLGDTEVIELSFPPMRGATPSLTLKAAAVHACDNQDSALFDSLVDSEIA</sequence>
<organism evidence="3 4">
    <name type="scientific">Suillus placidus</name>
    <dbReference type="NCBI Taxonomy" id="48579"/>
    <lineage>
        <taxon>Eukaryota</taxon>
        <taxon>Fungi</taxon>
        <taxon>Dikarya</taxon>
        <taxon>Basidiomycota</taxon>
        <taxon>Agaricomycotina</taxon>
        <taxon>Agaricomycetes</taxon>
        <taxon>Agaricomycetidae</taxon>
        <taxon>Boletales</taxon>
        <taxon>Suillineae</taxon>
        <taxon>Suillaceae</taxon>
        <taxon>Suillus</taxon>
    </lineage>
</organism>
<comment type="catalytic activity">
    <reaction evidence="2">
        <text>[(1-&gt;4)-alpha-D-glucosyl](n) + phosphate = [(1-&gt;4)-alpha-D-glucosyl](n-1) + alpha-D-glucose 1-phosphate</text>
        <dbReference type="Rhea" id="RHEA:41732"/>
        <dbReference type="Rhea" id="RHEA-COMP:9584"/>
        <dbReference type="Rhea" id="RHEA-COMP:9586"/>
        <dbReference type="ChEBI" id="CHEBI:15444"/>
        <dbReference type="ChEBI" id="CHEBI:43474"/>
        <dbReference type="ChEBI" id="CHEBI:58601"/>
        <dbReference type="EC" id="2.4.1.1"/>
    </reaction>
</comment>
<gene>
    <name evidence="3" type="ORF">EV702DRAFT_1204646</name>
</gene>
<dbReference type="Proteomes" id="UP000714275">
    <property type="component" value="Unassembled WGS sequence"/>
</dbReference>
<dbReference type="GO" id="GO:0005980">
    <property type="term" value="P:glycogen catabolic process"/>
    <property type="evidence" value="ECO:0007669"/>
    <property type="project" value="TreeGrafter"/>
</dbReference>
<comment type="cofactor">
    <cofactor evidence="2">
        <name>pyridoxal 5'-phosphate</name>
        <dbReference type="ChEBI" id="CHEBI:597326"/>
    </cofactor>
</comment>
<name>A0A9P6ZH14_9AGAM</name>
<dbReference type="Pfam" id="PF00343">
    <property type="entry name" value="Phosphorylase"/>
    <property type="match status" value="1"/>
</dbReference>
<dbReference type="GO" id="GO:0005737">
    <property type="term" value="C:cytoplasm"/>
    <property type="evidence" value="ECO:0007669"/>
    <property type="project" value="TreeGrafter"/>
</dbReference>
<dbReference type="EMBL" id="JABBWD010000110">
    <property type="protein sequence ID" value="KAG1765270.1"/>
    <property type="molecule type" value="Genomic_DNA"/>
</dbReference>
<dbReference type="GO" id="GO:0030170">
    <property type="term" value="F:pyridoxal phosphate binding"/>
    <property type="evidence" value="ECO:0007669"/>
    <property type="project" value="TreeGrafter"/>
</dbReference>
<dbReference type="PANTHER" id="PTHR11468">
    <property type="entry name" value="GLYCOGEN PHOSPHORYLASE"/>
    <property type="match status" value="1"/>
</dbReference>
<dbReference type="EC" id="2.4.1.1" evidence="2"/>
<protein>
    <recommendedName>
        <fullName evidence="2">Alpha-1,4 glucan phosphorylase</fullName>
        <ecNumber evidence="2">2.4.1.1</ecNumber>
    </recommendedName>
</protein>
<evidence type="ECO:0000313" key="3">
    <source>
        <dbReference type="EMBL" id="KAG1765270.1"/>
    </source>
</evidence>
<dbReference type="PANTHER" id="PTHR11468:SF3">
    <property type="entry name" value="GLYCOGEN PHOSPHORYLASE, LIVER FORM"/>
    <property type="match status" value="1"/>
</dbReference>
<dbReference type="SUPFAM" id="SSF53756">
    <property type="entry name" value="UDP-Glycosyltransferase/glycogen phosphorylase"/>
    <property type="match status" value="1"/>
</dbReference>
<keyword evidence="2" id="KW-0328">Glycosyltransferase</keyword>
<dbReference type="Gene3D" id="3.40.50.2000">
    <property type="entry name" value="Glycogen Phosphorylase B"/>
    <property type="match status" value="2"/>
</dbReference>
<accession>A0A9P6ZH14</accession>
<comment type="function">
    <text evidence="2">Allosteric enzyme that catalyzes the rate-limiting step in glycogen catabolism, the phosphorolytic cleavage of glycogen to produce glucose-1-phosphate, and plays a central role in maintaining cellular and organismal glucose homeostasis.</text>
</comment>
<comment type="similarity">
    <text evidence="1 2">Belongs to the glycogen phosphorylase family.</text>
</comment>
<evidence type="ECO:0000256" key="1">
    <source>
        <dbReference type="ARBA" id="ARBA00006047"/>
    </source>
</evidence>
<proteinExistence type="inferred from homology"/>